<sequence>MTGRAYGVSAKVLRDAICPTLHGVETIGDA</sequence>
<dbReference type="EMBL" id="NMWU01000021">
    <property type="protein sequence ID" value="PLS30879.1"/>
    <property type="molecule type" value="Genomic_DNA"/>
</dbReference>
<dbReference type="AlphaFoldDB" id="A0A2N5J9I8"/>
<evidence type="ECO:0000313" key="2">
    <source>
        <dbReference type="Proteomes" id="UP000235050"/>
    </source>
</evidence>
<accession>A0A2N5J9I8</accession>
<gene>
    <name evidence="1" type="ORF">Uis1B_1168</name>
</gene>
<comment type="caution">
    <text evidence="1">The sequence shown here is derived from an EMBL/GenBank/DDBJ whole genome shotgun (WGS) entry which is preliminary data.</text>
</comment>
<name>A0A2N5J9I8_9BIFI</name>
<evidence type="ECO:0000313" key="1">
    <source>
        <dbReference type="EMBL" id="PLS30879.1"/>
    </source>
</evidence>
<reference evidence="1 2" key="1">
    <citation type="submission" date="2017-07" db="EMBL/GenBank/DDBJ databases">
        <title>Bifidobacterium novel species.</title>
        <authorList>
            <person name="Lugli G.A."/>
            <person name="Milani C."/>
            <person name="Duranti S."/>
            <person name="Mangifesta M."/>
        </authorList>
    </citation>
    <scope>NUCLEOTIDE SEQUENCE [LARGE SCALE GENOMIC DNA]</scope>
    <source>
        <strain evidence="2">Uis1B</strain>
    </source>
</reference>
<dbReference type="Proteomes" id="UP000235050">
    <property type="component" value="Unassembled WGS sequence"/>
</dbReference>
<organism evidence="1 2">
    <name type="scientific">Bifidobacterium margollesii</name>
    <dbReference type="NCBI Taxonomy" id="2020964"/>
    <lineage>
        <taxon>Bacteria</taxon>
        <taxon>Bacillati</taxon>
        <taxon>Actinomycetota</taxon>
        <taxon>Actinomycetes</taxon>
        <taxon>Bifidobacteriales</taxon>
        <taxon>Bifidobacteriaceae</taxon>
        <taxon>Bifidobacterium</taxon>
    </lineage>
</organism>
<proteinExistence type="predicted"/>
<protein>
    <submittedName>
        <fullName evidence="1">Uncharacterized protein</fullName>
    </submittedName>
</protein>
<keyword evidence="2" id="KW-1185">Reference proteome</keyword>